<dbReference type="Gene3D" id="1.10.260.40">
    <property type="entry name" value="lambda repressor-like DNA-binding domains"/>
    <property type="match status" value="1"/>
</dbReference>
<reference evidence="3" key="1">
    <citation type="submission" date="2021-01" db="EMBL/GenBank/DDBJ databases">
        <title>Genomic Encyclopedia of Type Strains, Phase IV (KMG-IV): sequencing the most valuable type-strain genomes for metagenomic binning, comparative biology and taxonomic classification.</title>
        <authorList>
            <person name="Goeker M."/>
        </authorList>
    </citation>
    <scope>NUCLEOTIDE SEQUENCE</scope>
    <source>
        <strain evidence="3">DSM 25523</strain>
    </source>
</reference>
<proteinExistence type="predicted"/>
<keyword evidence="4" id="KW-1185">Reference proteome</keyword>
<accession>A0A939BV81</accession>
<dbReference type="SMART" id="SM00530">
    <property type="entry name" value="HTH_XRE"/>
    <property type="match status" value="1"/>
</dbReference>
<sequence length="136" mass="15712">MIALLNKKILRSGDFSMLADKLTELRNKRKWTQQEIADKLEISRATYAQYETGRRTPDIDTLKRVAKLHKISLDELLGNETELTADEKAFIEHSQTLSFEELIEKYDLTVDGIKASKDEILDMVAFIKAKRILNQK</sequence>
<dbReference type="PANTHER" id="PTHR46558">
    <property type="entry name" value="TRACRIPTIONAL REGULATORY PROTEIN-RELATED-RELATED"/>
    <property type="match status" value="1"/>
</dbReference>
<dbReference type="CDD" id="cd00093">
    <property type="entry name" value="HTH_XRE"/>
    <property type="match status" value="1"/>
</dbReference>
<dbReference type="Pfam" id="PF01381">
    <property type="entry name" value="HTH_3"/>
    <property type="match status" value="1"/>
</dbReference>
<name>A0A939BV81_9BACL</name>
<evidence type="ECO:0000259" key="2">
    <source>
        <dbReference type="PROSITE" id="PS50943"/>
    </source>
</evidence>
<comment type="caution">
    <text evidence="3">The sequence shown here is derived from an EMBL/GenBank/DDBJ whole genome shotgun (WGS) entry which is preliminary data.</text>
</comment>
<feature type="domain" description="HTH cro/C1-type" evidence="2">
    <location>
        <begin position="22"/>
        <end position="76"/>
    </location>
</feature>
<keyword evidence="1" id="KW-0238">DNA-binding</keyword>
<dbReference type="SUPFAM" id="SSF47413">
    <property type="entry name" value="lambda repressor-like DNA-binding domains"/>
    <property type="match status" value="1"/>
</dbReference>
<dbReference type="AlphaFoldDB" id="A0A939BV81"/>
<gene>
    <name evidence="3" type="ORF">JOD01_002826</name>
</gene>
<dbReference type="PANTHER" id="PTHR46558:SF14">
    <property type="entry name" value="HTH-TYPE TRANSCRIPTIONAL REGULATOR ANSR"/>
    <property type="match status" value="1"/>
</dbReference>
<dbReference type="GO" id="GO:0003677">
    <property type="term" value="F:DNA binding"/>
    <property type="evidence" value="ECO:0007669"/>
    <property type="project" value="UniProtKB-KW"/>
</dbReference>
<dbReference type="Proteomes" id="UP000717624">
    <property type="component" value="Unassembled WGS sequence"/>
</dbReference>
<protein>
    <submittedName>
        <fullName evidence="3">Transcriptional regulator with XRE-family HTH domain</fullName>
    </submittedName>
</protein>
<organism evidence="3 4">
    <name type="scientific">Brevibacillus fulvus</name>
    <dbReference type="NCBI Taxonomy" id="1125967"/>
    <lineage>
        <taxon>Bacteria</taxon>
        <taxon>Bacillati</taxon>
        <taxon>Bacillota</taxon>
        <taxon>Bacilli</taxon>
        <taxon>Bacillales</taxon>
        <taxon>Paenibacillaceae</taxon>
        <taxon>Brevibacillus</taxon>
    </lineage>
</organism>
<dbReference type="EMBL" id="JAFBEB010000010">
    <property type="protein sequence ID" value="MBM7591199.1"/>
    <property type="molecule type" value="Genomic_DNA"/>
</dbReference>
<dbReference type="InterPro" id="IPR010982">
    <property type="entry name" value="Lambda_DNA-bd_dom_sf"/>
</dbReference>
<dbReference type="PROSITE" id="PS50943">
    <property type="entry name" value="HTH_CROC1"/>
    <property type="match status" value="1"/>
</dbReference>
<evidence type="ECO:0000256" key="1">
    <source>
        <dbReference type="ARBA" id="ARBA00023125"/>
    </source>
</evidence>
<dbReference type="RefSeq" id="WP_204518932.1">
    <property type="nucleotide sequence ID" value="NZ_BAABIN010000012.1"/>
</dbReference>
<evidence type="ECO:0000313" key="4">
    <source>
        <dbReference type="Proteomes" id="UP000717624"/>
    </source>
</evidence>
<evidence type="ECO:0000313" key="3">
    <source>
        <dbReference type="EMBL" id="MBM7591199.1"/>
    </source>
</evidence>
<dbReference type="InterPro" id="IPR001387">
    <property type="entry name" value="Cro/C1-type_HTH"/>
</dbReference>